<keyword evidence="2" id="KW-1185">Reference proteome</keyword>
<proteinExistence type="predicted"/>
<organism evidence="1 2">
    <name type="scientific">Hydrogenophaga luteola</name>
    <dbReference type="NCBI Taxonomy" id="1591122"/>
    <lineage>
        <taxon>Bacteria</taxon>
        <taxon>Pseudomonadati</taxon>
        <taxon>Pseudomonadota</taxon>
        <taxon>Betaproteobacteria</taxon>
        <taxon>Burkholderiales</taxon>
        <taxon>Comamonadaceae</taxon>
        <taxon>Hydrogenophaga</taxon>
    </lineage>
</organism>
<dbReference type="EMBL" id="JBHRXX010000001">
    <property type="protein sequence ID" value="MFC3682429.1"/>
    <property type="molecule type" value="Genomic_DNA"/>
</dbReference>
<dbReference type="RefSeq" id="WP_382170366.1">
    <property type="nucleotide sequence ID" value="NZ_JBHRXX010000001.1"/>
</dbReference>
<reference evidence="2" key="1">
    <citation type="journal article" date="2019" name="Int. J. Syst. Evol. Microbiol.">
        <title>The Global Catalogue of Microorganisms (GCM) 10K type strain sequencing project: providing services to taxonomists for standard genome sequencing and annotation.</title>
        <authorList>
            <consortium name="The Broad Institute Genomics Platform"/>
            <consortium name="The Broad Institute Genome Sequencing Center for Infectious Disease"/>
            <person name="Wu L."/>
            <person name="Ma J."/>
        </authorList>
    </citation>
    <scope>NUCLEOTIDE SEQUENCE [LARGE SCALE GENOMIC DNA]</scope>
    <source>
        <strain evidence="2">KCTC 42501</strain>
    </source>
</reference>
<name>A0ABV7VYZ5_9BURK</name>
<protein>
    <submittedName>
        <fullName evidence="1">Uncharacterized protein</fullName>
    </submittedName>
</protein>
<evidence type="ECO:0000313" key="2">
    <source>
        <dbReference type="Proteomes" id="UP001595729"/>
    </source>
</evidence>
<comment type="caution">
    <text evidence="1">The sequence shown here is derived from an EMBL/GenBank/DDBJ whole genome shotgun (WGS) entry which is preliminary data.</text>
</comment>
<accession>A0ABV7VYZ5</accession>
<evidence type="ECO:0000313" key="1">
    <source>
        <dbReference type="EMBL" id="MFC3682429.1"/>
    </source>
</evidence>
<gene>
    <name evidence="1" type="ORF">ACFOPI_02420</name>
</gene>
<sequence>MFFKLPWFGFGQKEASYHDTQVLEMDFLVSEFEDAVSDIQDPLRTRLHAALLACRNPQDLWFLRGKLFNLISKHHCEGVAHQRVSRLDQKLRFFVNHHPDHTPEELPSGPMALLH</sequence>
<dbReference type="Proteomes" id="UP001595729">
    <property type="component" value="Unassembled WGS sequence"/>
</dbReference>